<name>A0A397VAF0_9GLOM</name>
<dbReference type="InterPro" id="IPR000210">
    <property type="entry name" value="BTB/POZ_dom"/>
</dbReference>
<reference evidence="3 4" key="1">
    <citation type="submission" date="2018-06" db="EMBL/GenBank/DDBJ databases">
        <title>Comparative genomics reveals the genomic features of Rhizophagus irregularis, R. cerebriforme, R. diaphanum and Gigaspora rosea, and their symbiotic lifestyle signature.</title>
        <authorList>
            <person name="Morin E."/>
            <person name="San Clemente H."/>
            <person name="Chen E.C.H."/>
            <person name="De La Providencia I."/>
            <person name="Hainaut M."/>
            <person name="Kuo A."/>
            <person name="Kohler A."/>
            <person name="Murat C."/>
            <person name="Tang N."/>
            <person name="Roy S."/>
            <person name="Loubradou J."/>
            <person name="Henrissat B."/>
            <person name="Grigoriev I.V."/>
            <person name="Corradi N."/>
            <person name="Roux C."/>
            <person name="Martin F.M."/>
        </authorList>
    </citation>
    <scope>NUCLEOTIDE SEQUENCE [LARGE SCALE GENOMIC DNA]</scope>
    <source>
        <strain evidence="3 4">DAOM 194757</strain>
    </source>
</reference>
<dbReference type="Pfam" id="PF07534">
    <property type="entry name" value="TLD"/>
    <property type="match status" value="1"/>
</dbReference>
<feature type="domain" description="BTB" evidence="1">
    <location>
        <begin position="29"/>
        <end position="100"/>
    </location>
</feature>
<evidence type="ECO:0000313" key="4">
    <source>
        <dbReference type="Proteomes" id="UP000266673"/>
    </source>
</evidence>
<dbReference type="SMART" id="SM00225">
    <property type="entry name" value="BTB"/>
    <property type="match status" value="1"/>
</dbReference>
<dbReference type="Gene3D" id="3.30.710.10">
    <property type="entry name" value="Potassium Channel Kv1.1, Chain A"/>
    <property type="match status" value="1"/>
</dbReference>
<organism evidence="3 4">
    <name type="scientific">Gigaspora rosea</name>
    <dbReference type="NCBI Taxonomy" id="44941"/>
    <lineage>
        <taxon>Eukaryota</taxon>
        <taxon>Fungi</taxon>
        <taxon>Fungi incertae sedis</taxon>
        <taxon>Mucoromycota</taxon>
        <taxon>Glomeromycotina</taxon>
        <taxon>Glomeromycetes</taxon>
        <taxon>Diversisporales</taxon>
        <taxon>Gigasporaceae</taxon>
        <taxon>Gigaspora</taxon>
    </lineage>
</organism>
<dbReference type="Pfam" id="PF07707">
    <property type="entry name" value="BACK"/>
    <property type="match status" value="1"/>
</dbReference>
<dbReference type="InterPro" id="IPR006571">
    <property type="entry name" value="TLDc_dom"/>
</dbReference>
<evidence type="ECO:0000259" key="2">
    <source>
        <dbReference type="PROSITE" id="PS51886"/>
    </source>
</evidence>
<evidence type="ECO:0008006" key="5">
    <source>
        <dbReference type="Google" id="ProtNLM"/>
    </source>
</evidence>
<proteinExistence type="predicted"/>
<accession>A0A397VAF0</accession>
<dbReference type="PROSITE" id="PS51886">
    <property type="entry name" value="TLDC"/>
    <property type="match status" value="1"/>
</dbReference>
<keyword evidence="4" id="KW-1185">Reference proteome</keyword>
<dbReference type="InterPro" id="IPR011333">
    <property type="entry name" value="SKP1/BTB/POZ_sf"/>
</dbReference>
<sequence>MVYQEKKMTKFLESLSHNFAQLLENGEDYNTIFHVGEGMVKQSFKAHSVVLQFRCPHLYNELKNIPYNGNFKEITKFHTSAKVFEILIKYIYTGIVSFEPINESTTFDLLITANEFGLEELVVYVQSYLIENNASWLQSNSVNIIHTSFNSDFKILQTFYIDFISKDPNVIFESKSFKSLPENAIVTILEQDDLQLEEIQIWNLVIQWDEDFSEKILPYQRILDPNLWDDIITRFEIPNASIVSNVLPPRFRKLAPFSTLITEEHAAEIASHIDQCPIPYDVNRNPYEFKLILRGSRDGFSPKTFWDLCNNIDNTVIVLKVNGTSEILGGYNSRFWYLLLNIPGYNVSLDSFIFSLKNGNLKRSIFSYVNDSLYGIYCSYSYGPCFGSKDLIMSGEDFKNEKGCSCKPTNYKKPIRRINDNFSVDEYEVFRVVRKFSDTS</sequence>
<dbReference type="PROSITE" id="PS50097">
    <property type="entry name" value="BTB"/>
    <property type="match status" value="1"/>
</dbReference>
<gene>
    <name evidence="3" type="ORF">C2G38_1390815</name>
</gene>
<dbReference type="OrthoDB" id="9997739at2759"/>
<dbReference type="GO" id="GO:0005737">
    <property type="term" value="C:cytoplasm"/>
    <property type="evidence" value="ECO:0007669"/>
    <property type="project" value="TreeGrafter"/>
</dbReference>
<protein>
    <recommendedName>
        <fullName evidence="5">BTB/POZ domain-containing protein</fullName>
    </recommendedName>
</protein>
<dbReference type="AlphaFoldDB" id="A0A397VAF0"/>
<comment type="caution">
    <text evidence="3">The sequence shown here is derived from an EMBL/GenBank/DDBJ whole genome shotgun (WGS) entry which is preliminary data.</text>
</comment>
<dbReference type="Pfam" id="PF00651">
    <property type="entry name" value="BTB"/>
    <property type="match status" value="1"/>
</dbReference>
<dbReference type="Proteomes" id="UP000266673">
    <property type="component" value="Unassembled WGS sequence"/>
</dbReference>
<dbReference type="PANTHER" id="PTHR46306:SF1">
    <property type="entry name" value="BTB_POZ DOMAIN-CONTAINING PROTEIN 9"/>
    <property type="match status" value="1"/>
</dbReference>
<dbReference type="EMBL" id="QKWP01000574">
    <property type="protein sequence ID" value="RIB17919.1"/>
    <property type="molecule type" value="Genomic_DNA"/>
</dbReference>
<dbReference type="InterPro" id="IPR011705">
    <property type="entry name" value="BACK"/>
</dbReference>
<dbReference type="PANTHER" id="PTHR46306">
    <property type="entry name" value="BTB/POZ DOMAIN-CONTAINING PROTEIN 9"/>
    <property type="match status" value="1"/>
</dbReference>
<dbReference type="InterPro" id="IPR052407">
    <property type="entry name" value="BTB_POZ_domain_cont_9"/>
</dbReference>
<evidence type="ECO:0000313" key="3">
    <source>
        <dbReference type="EMBL" id="RIB17919.1"/>
    </source>
</evidence>
<evidence type="ECO:0000259" key="1">
    <source>
        <dbReference type="PROSITE" id="PS50097"/>
    </source>
</evidence>
<feature type="domain" description="TLDc" evidence="2">
    <location>
        <begin position="259"/>
        <end position="433"/>
    </location>
</feature>
<dbReference type="SUPFAM" id="SSF54695">
    <property type="entry name" value="POZ domain"/>
    <property type="match status" value="1"/>
</dbReference>